<reference evidence="2 3" key="1">
    <citation type="submission" date="2019-07" db="EMBL/GenBank/DDBJ databases">
        <title>Qingshengfaniella alkalisoli gen. nov., sp. nov., isolated from saline soil.</title>
        <authorList>
            <person name="Xu L."/>
            <person name="Huang X.-X."/>
            <person name="Sun J.-Q."/>
        </authorList>
    </citation>
    <scope>NUCLEOTIDE SEQUENCE [LARGE SCALE GENOMIC DNA]</scope>
    <source>
        <strain evidence="2 3">DSM 27279</strain>
    </source>
</reference>
<dbReference type="GO" id="GO:0016747">
    <property type="term" value="F:acyltransferase activity, transferring groups other than amino-acyl groups"/>
    <property type="evidence" value="ECO:0007669"/>
    <property type="project" value="InterPro"/>
</dbReference>
<dbReference type="PROSITE" id="PS51186">
    <property type="entry name" value="GNAT"/>
    <property type="match status" value="1"/>
</dbReference>
<keyword evidence="2" id="KW-0808">Transferase</keyword>
<accession>A0A556ABB3</accession>
<evidence type="ECO:0000313" key="3">
    <source>
        <dbReference type="Proteomes" id="UP000318405"/>
    </source>
</evidence>
<evidence type="ECO:0000313" key="2">
    <source>
        <dbReference type="EMBL" id="TSH90163.1"/>
    </source>
</evidence>
<dbReference type="PANTHER" id="PTHR43072">
    <property type="entry name" value="N-ACETYLTRANSFERASE"/>
    <property type="match status" value="1"/>
</dbReference>
<dbReference type="Pfam" id="PF00583">
    <property type="entry name" value="Acetyltransf_1"/>
    <property type="match status" value="1"/>
</dbReference>
<proteinExistence type="predicted"/>
<gene>
    <name evidence="2" type="ORF">FOZ76_20190</name>
</gene>
<dbReference type="InterPro" id="IPR000182">
    <property type="entry name" value="GNAT_dom"/>
</dbReference>
<name>A0A556ABB3_9BURK</name>
<organism evidence="2 3">
    <name type="scientific">Verticiella sediminum</name>
    <dbReference type="NCBI Taxonomy" id="1247510"/>
    <lineage>
        <taxon>Bacteria</taxon>
        <taxon>Pseudomonadati</taxon>
        <taxon>Pseudomonadota</taxon>
        <taxon>Betaproteobacteria</taxon>
        <taxon>Burkholderiales</taxon>
        <taxon>Alcaligenaceae</taxon>
        <taxon>Verticiella</taxon>
    </lineage>
</organism>
<keyword evidence="3" id="KW-1185">Reference proteome</keyword>
<dbReference type="Proteomes" id="UP000318405">
    <property type="component" value="Unassembled WGS sequence"/>
</dbReference>
<dbReference type="EMBL" id="VLTJ01000039">
    <property type="protein sequence ID" value="TSH90163.1"/>
    <property type="molecule type" value="Genomic_DNA"/>
</dbReference>
<dbReference type="AlphaFoldDB" id="A0A556ABB3"/>
<feature type="domain" description="N-acetyltransferase" evidence="1">
    <location>
        <begin position="10"/>
        <end position="173"/>
    </location>
</feature>
<dbReference type="CDD" id="cd04301">
    <property type="entry name" value="NAT_SF"/>
    <property type="match status" value="1"/>
</dbReference>
<dbReference type="OrthoDB" id="5459937at2"/>
<dbReference type="Gene3D" id="3.40.630.30">
    <property type="match status" value="1"/>
</dbReference>
<comment type="caution">
    <text evidence="2">The sequence shown here is derived from an EMBL/GenBank/DDBJ whole genome shotgun (WGS) entry which is preliminary data.</text>
</comment>
<dbReference type="SUPFAM" id="SSF55729">
    <property type="entry name" value="Acyl-CoA N-acyltransferases (Nat)"/>
    <property type="match status" value="1"/>
</dbReference>
<sequence length="180" mass="19218">MSTVRSVSSPTVRDAREDDMARVLEIYTPYVLHGRATFEEQPPTLQDMLARRAAVLAAGLPYLVAELDGAILGYAYAGSYRARPAYRYTIEDSVYVADGSGGLGVGSALLAALVARCEAGPWRQMVAVIGGSDNLGSVALHRRMGFEPIGTMPAVGYKLGDWVDTVIMQRPLGPGRSTAP</sequence>
<dbReference type="InterPro" id="IPR016181">
    <property type="entry name" value="Acyl_CoA_acyltransferase"/>
</dbReference>
<protein>
    <submittedName>
        <fullName evidence="2">N-acetyltransferase</fullName>
    </submittedName>
</protein>
<dbReference type="PANTHER" id="PTHR43072:SF8">
    <property type="entry name" value="ACYLTRANSFERASE FABY-RELATED"/>
    <property type="match status" value="1"/>
</dbReference>
<evidence type="ECO:0000259" key="1">
    <source>
        <dbReference type="PROSITE" id="PS51186"/>
    </source>
</evidence>